<accession>A0A3R7EJ71</accession>
<proteinExistence type="predicted"/>
<reference evidence="2 3" key="1">
    <citation type="submission" date="2018-08" db="EMBL/GenBank/DDBJ databases">
        <title>Aphanomyces genome sequencing and annotation.</title>
        <authorList>
            <person name="Minardi D."/>
            <person name="Oidtmann B."/>
            <person name="Van Der Giezen M."/>
            <person name="Studholme D.J."/>
        </authorList>
    </citation>
    <scope>NUCLEOTIDE SEQUENCE [LARGE SCALE GENOMIC DNA]</scope>
    <source>
        <strain evidence="2 3">FDL457</strain>
    </source>
</reference>
<comment type="caution">
    <text evidence="2">The sequence shown here is derived from an EMBL/GenBank/DDBJ whole genome shotgun (WGS) entry which is preliminary data.</text>
</comment>
<dbReference type="AlphaFoldDB" id="A0A3R7EJ71"/>
<name>A0A3R7EJ71_APHAT</name>
<protein>
    <submittedName>
        <fullName evidence="2">Uncharacterized protein</fullName>
    </submittedName>
</protein>
<sequence length="217" mass="24050">VVGAVTRSHSRATAVEDPAPYPPDKETPKEGRTEELETSPGPSGSSPGRREHARDPFGTAMKAYLEENALPLDPWLMRLVSELRSWYQPSSDSGRLAGLHLLSRTRGRAYAQLDAQTLFGESQFIGDSFLFGECLLQVGAQIDSSKFTRREFCPKSPDALFQLVALGVGLVPFLFDLLPERHFGLPFLSGLFQCISKALDLLIYSPEGRRHSTWSVR</sequence>
<feature type="compositionally biased region" description="Basic and acidic residues" evidence="1">
    <location>
        <begin position="23"/>
        <end position="35"/>
    </location>
</feature>
<evidence type="ECO:0000256" key="1">
    <source>
        <dbReference type="SAM" id="MobiDB-lite"/>
    </source>
</evidence>
<dbReference type="EMBL" id="QUTF01018406">
    <property type="protein sequence ID" value="RHZ02190.1"/>
    <property type="molecule type" value="Genomic_DNA"/>
</dbReference>
<dbReference type="Proteomes" id="UP000286510">
    <property type="component" value="Unassembled WGS sequence"/>
</dbReference>
<organism evidence="2 3">
    <name type="scientific">Aphanomyces astaci</name>
    <name type="common">Crayfish plague agent</name>
    <dbReference type="NCBI Taxonomy" id="112090"/>
    <lineage>
        <taxon>Eukaryota</taxon>
        <taxon>Sar</taxon>
        <taxon>Stramenopiles</taxon>
        <taxon>Oomycota</taxon>
        <taxon>Saprolegniomycetes</taxon>
        <taxon>Saprolegniales</taxon>
        <taxon>Verrucalvaceae</taxon>
        <taxon>Aphanomyces</taxon>
    </lineage>
</organism>
<evidence type="ECO:0000313" key="2">
    <source>
        <dbReference type="EMBL" id="RHZ02190.1"/>
    </source>
</evidence>
<gene>
    <name evidence="2" type="ORF">DYB26_007489</name>
</gene>
<evidence type="ECO:0000313" key="3">
    <source>
        <dbReference type="Proteomes" id="UP000286510"/>
    </source>
</evidence>
<feature type="region of interest" description="Disordered" evidence="1">
    <location>
        <begin position="1"/>
        <end position="54"/>
    </location>
</feature>
<feature type="non-terminal residue" evidence="2">
    <location>
        <position position="1"/>
    </location>
</feature>